<sequence length="243" mass="27814">MDLWMNNKEDGSKSQLNIALHWIPYHMPISSVLPLGHACFQVSLVASDSDGSENEDNMQHAIRPCSWVILDLTIRWLVKKANWIVGLYFVTEELLDQITDWLAGSDKTIEELVKVPNEFWESVHTQDMLLLVDIDIETEYPPIEPCILFQAPVKTSIFRQNYGQGTTLEHLRVFDLSSRSFMVNPDQNMTHDHPIDLRNSPRYSDIEEATWVFGNSERLQYTATPHMALTPLLCNGQATELGI</sequence>
<dbReference type="HOGENOM" id="CLU_1142714_0_0_1"/>
<reference evidence="1 2" key="1">
    <citation type="journal article" date="2012" name="New Phytol.">
        <title>Insight into trade-off between wood decay and parasitism from the genome of a fungal forest pathogen.</title>
        <authorList>
            <person name="Olson A."/>
            <person name="Aerts A."/>
            <person name="Asiegbu F."/>
            <person name="Belbahri L."/>
            <person name="Bouzid O."/>
            <person name="Broberg A."/>
            <person name="Canback B."/>
            <person name="Coutinho P.M."/>
            <person name="Cullen D."/>
            <person name="Dalman K."/>
            <person name="Deflorio G."/>
            <person name="van Diepen L.T."/>
            <person name="Dunand C."/>
            <person name="Duplessis S."/>
            <person name="Durling M."/>
            <person name="Gonthier P."/>
            <person name="Grimwood J."/>
            <person name="Fossdal C.G."/>
            <person name="Hansson D."/>
            <person name="Henrissat B."/>
            <person name="Hietala A."/>
            <person name="Himmelstrand K."/>
            <person name="Hoffmeister D."/>
            <person name="Hogberg N."/>
            <person name="James T.Y."/>
            <person name="Karlsson M."/>
            <person name="Kohler A."/>
            <person name="Kues U."/>
            <person name="Lee Y.H."/>
            <person name="Lin Y.C."/>
            <person name="Lind M."/>
            <person name="Lindquist E."/>
            <person name="Lombard V."/>
            <person name="Lucas S."/>
            <person name="Lunden K."/>
            <person name="Morin E."/>
            <person name="Murat C."/>
            <person name="Park J."/>
            <person name="Raffaello T."/>
            <person name="Rouze P."/>
            <person name="Salamov A."/>
            <person name="Schmutz J."/>
            <person name="Solheim H."/>
            <person name="Stahlberg J."/>
            <person name="Velez H."/>
            <person name="de Vries R.P."/>
            <person name="Wiebenga A."/>
            <person name="Woodward S."/>
            <person name="Yakovlev I."/>
            <person name="Garbelotto M."/>
            <person name="Martin F."/>
            <person name="Grigoriev I.V."/>
            <person name="Stenlid J."/>
        </authorList>
    </citation>
    <scope>NUCLEOTIDE SEQUENCE [LARGE SCALE GENOMIC DNA]</scope>
    <source>
        <strain evidence="1 2">TC 32-1</strain>
    </source>
</reference>
<name>W4JQ53_HETIT</name>
<keyword evidence="2" id="KW-1185">Reference proteome</keyword>
<dbReference type="KEGG" id="hir:HETIRDRAFT_119088"/>
<organism evidence="1 2">
    <name type="scientific">Heterobasidion irregulare (strain TC 32-1)</name>
    <dbReference type="NCBI Taxonomy" id="747525"/>
    <lineage>
        <taxon>Eukaryota</taxon>
        <taxon>Fungi</taxon>
        <taxon>Dikarya</taxon>
        <taxon>Basidiomycota</taxon>
        <taxon>Agaricomycotina</taxon>
        <taxon>Agaricomycetes</taxon>
        <taxon>Russulales</taxon>
        <taxon>Bondarzewiaceae</taxon>
        <taxon>Heterobasidion</taxon>
        <taxon>Heterobasidion annosum species complex</taxon>
    </lineage>
</organism>
<protein>
    <submittedName>
        <fullName evidence="1">Uncharacterized protein</fullName>
    </submittedName>
</protein>
<dbReference type="InParanoid" id="W4JQ53"/>
<proteinExistence type="predicted"/>
<evidence type="ECO:0000313" key="2">
    <source>
        <dbReference type="Proteomes" id="UP000030671"/>
    </source>
</evidence>
<dbReference type="EMBL" id="KI925465">
    <property type="protein sequence ID" value="ETW75692.1"/>
    <property type="molecule type" value="Genomic_DNA"/>
</dbReference>
<evidence type="ECO:0000313" key="1">
    <source>
        <dbReference type="EMBL" id="ETW75692.1"/>
    </source>
</evidence>
<dbReference type="Proteomes" id="UP000030671">
    <property type="component" value="Unassembled WGS sequence"/>
</dbReference>
<dbReference type="AlphaFoldDB" id="W4JQ53"/>
<dbReference type="RefSeq" id="XP_009551956.1">
    <property type="nucleotide sequence ID" value="XM_009553661.1"/>
</dbReference>
<dbReference type="GeneID" id="20666628"/>
<gene>
    <name evidence="1" type="ORF">HETIRDRAFT_119088</name>
</gene>
<accession>W4JQ53</accession>